<dbReference type="Gene3D" id="3.20.20.80">
    <property type="entry name" value="Glycosidases"/>
    <property type="match status" value="1"/>
</dbReference>
<feature type="domain" description="Bulb-type lectin" evidence="10">
    <location>
        <begin position="1102"/>
        <end position="1202"/>
    </location>
</feature>
<comment type="catalytic activity">
    <reaction evidence="1">
        <text>a 1,2-diacyl-sn-glycero-3-phospho-(1D-myo-inositol) = 1D-myo-inositol 1,2-cyclic phosphate + a 1,2-diacyl-sn-glycerol</text>
        <dbReference type="Rhea" id="RHEA:17093"/>
        <dbReference type="ChEBI" id="CHEBI:17815"/>
        <dbReference type="ChEBI" id="CHEBI:57880"/>
        <dbReference type="ChEBI" id="CHEBI:58484"/>
        <dbReference type="EC" id="4.6.1.13"/>
    </reaction>
</comment>
<dbReference type="InterPro" id="IPR017853">
    <property type="entry name" value="GH"/>
</dbReference>
<evidence type="ECO:0000256" key="8">
    <source>
        <dbReference type="ARBA" id="ARBA00030782"/>
    </source>
</evidence>
<dbReference type="SUPFAM" id="SSF51110">
    <property type="entry name" value="alpha-D-mannose-specific plant lectins"/>
    <property type="match status" value="2"/>
</dbReference>
<dbReference type="CDD" id="cd08586">
    <property type="entry name" value="PI-PLCc_BcPLC_like"/>
    <property type="match status" value="1"/>
</dbReference>
<dbReference type="EC" id="4.6.1.13" evidence="3"/>
<dbReference type="PROSITE" id="PS50927">
    <property type="entry name" value="BULB_LECTIN"/>
    <property type="match status" value="2"/>
</dbReference>
<evidence type="ECO:0000259" key="10">
    <source>
        <dbReference type="PROSITE" id="PS50927"/>
    </source>
</evidence>
<dbReference type="SMART" id="SM00108">
    <property type="entry name" value="B_lectin"/>
    <property type="match status" value="2"/>
</dbReference>
<sequence>MSAAVAVAATDSPALANDYYNSLHEARASNDSWMGELPGDRSLAGMSVPGTHDSLALCGFYTEGTGCEAISTGITKTQQDFGFGSKTLSKQLQYGIRSLDIRVRVNKEGDKRSFTIHHGVYYQHANFTDVLTTLRDFLAAHSRETVLLHLKAECENAAPKDCYDAPGNDNDEARRAVFREYLDGTADGTKWSDLFWDKSITGTSQADVPLLSAVRGKVVLLGFRGPQGGIYPGYGLSQVYPAGGRNEEFVQDDYELATNDDIARKWEKVRAHLRRANGTFDLSRGGEKEYGFHKDKMYINYLSGSGGVRPWVAAGGEVGWTGVNAFLIQCLKNSDTDDGKRCPEFFPGRDSTTFEGTETLTRMGAVMLDFPSGEIVNRIVDANVKGADPTPTTPPTPANPYPSDARTIQVNAGGTSFAATQPRNSVATYTWTDGGAPQEWLTSANPAGTALNRKTENMTVAAYGGTTDTITVNPVPTGQVIEGFGGAMTDSAAALIGTDRTALDTLFGTGEGQAGLTMARSPMGSSDLMADPNDFHTYEDTRGSFSVTAQPSGVRQINSLVAAKQAAGGNLKIIGTPWSAPGWAKRGGSLRPSECGTQANQLDSKQIPAYAEYFKKYVAAYTDRGIKPWMVSMQNEPQNCKTQMPTTLMTAGDQVALSKALRAQLPQDVQIMGWDHNWNDPDYVDALATGGSVDAIGYHCYVGNHYGAQTSKKPTYMTECSGWTDRPDKAAEDLGWTVANHLMGPLLNGSKGATYWSLAQNADGSPFLGGGDSCKTCRGLLSYTGGGTFAPSQEFYYYAQFARFVRPGFQRTDSSSSGDVSTVAFKSGTKNVLVVLVSGTRVDGGAAADGELEYDLRNQILHFKGETAAQKTSWLVGADGYRRWVPDIATYDCLKAAGKSGPVEAPGSTLDKYINLKDVWAVCGAYTMGTNSELEVGTYLKSGGGARLTLTNDGLRTVDTLNKARWAPSGAGDRLILQEDNNLVLYKGSQVLWASNTMGSGAVWLSVRDDGTFALFDKSNQKVWMSTIGTRDYRRALVTYDGDTAAQKTSWLVGNDGKRRWVPDLATFQCLHDTGSGNSVALSSDVLSTLPDLSNVWAACGTDRIGAGSSVEENAYLKAGDYRLTVTSGALTLTKSGTKVWSPGKGGAQLTLQTDGNLVMIDKNGAPTWATGTFGKSAGWLVLGTDGSLRLYDAAGKQVWTR</sequence>
<dbReference type="OrthoDB" id="9775889at2"/>
<dbReference type="Gene3D" id="2.90.10.10">
    <property type="entry name" value="Bulb-type lectin domain"/>
    <property type="match status" value="2"/>
</dbReference>
<comment type="similarity">
    <text evidence="2 9">Belongs to the glycosyl hydrolase 30 family.</text>
</comment>
<keyword evidence="12" id="KW-1185">Reference proteome</keyword>
<dbReference type="AlphaFoldDB" id="A0A117MMD1"/>
<dbReference type="GO" id="GO:0016020">
    <property type="term" value="C:membrane"/>
    <property type="evidence" value="ECO:0007669"/>
    <property type="project" value="GOC"/>
</dbReference>
<dbReference type="PROSITE" id="PS50007">
    <property type="entry name" value="PIPLC_X_DOMAIN"/>
    <property type="match status" value="1"/>
</dbReference>
<organism evidence="11 12">
    <name type="scientific">Actinoplanes awajinensis subsp. mycoplanecinus</name>
    <dbReference type="NCBI Taxonomy" id="135947"/>
    <lineage>
        <taxon>Bacteria</taxon>
        <taxon>Bacillati</taxon>
        <taxon>Actinomycetota</taxon>
        <taxon>Actinomycetes</taxon>
        <taxon>Micromonosporales</taxon>
        <taxon>Micromonosporaceae</taxon>
        <taxon>Actinoplanes</taxon>
    </lineage>
</organism>
<evidence type="ECO:0000256" key="7">
    <source>
        <dbReference type="ARBA" id="ARBA00030474"/>
    </source>
</evidence>
<reference evidence="11 12" key="1">
    <citation type="submission" date="2015-10" db="EMBL/GenBank/DDBJ databases">
        <authorList>
            <person name="Gilbert D.G."/>
        </authorList>
    </citation>
    <scope>NUCLEOTIDE SEQUENCE [LARGE SCALE GENOMIC DNA]</scope>
    <source>
        <strain evidence="11 12">NRRL B-16712</strain>
    </source>
</reference>
<dbReference type="SUPFAM" id="SSF51695">
    <property type="entry name" value="PLC-like phosphodiesterases"/>
    <property type="match status" value="1"/>
</dbReference>
<dbReference type="Gene3D" id="2.60.40.1180">
    <property type="entry name" value="Golgi alpha-mannosidase II"/>
    <property type="match status" value="1"/>
</dbReference>
<evidence type="ECO:0000256" key="4">
    <source>
        <dbReference type="ARBA" id="ARBA00019758"/>
    </source>
</evidence>
<dbReference type="GO" id="GO:0006680">
    <property type="term" value="P:glucosylceramide catabolic process"/>
    <property type="evidence" value="ECO:0007669"/>
    <property type="project" value="TreeGrafter"/>
</dbReference>
<dbReference type="InterPro" id="IPR000909">
    <property type="entry name" value="PLipase_C_PInositol-sp_X_dom"/>
</dbReference>
<accession>A0A117MMD1</accession>
<comment type="caution">
    <text evidence="11">The sequence shown here is derived from an EMBL/GenBank/DDBJ whole genome shotgun (WGS) entry which is preliminary data.</text>
</comment>
<evidence type="ECO:0000313" key="11">
    <source>
        <dbReference type="EMBL" id="KUL25314.1"/>
    </source>
</evidence>
<dbReference type="EMBL" id="LLZH01000315">
    <property type="protein sequence ID" value="KUL25314.1"/>
    <property type="molecule type" value="Genomic_DNA"/>
</dbReference>
<keyword evidence="9" id="KW-0326">Glycosidase</keyword>
<dbReference type="InterPro" id="IPR001480">
    <property type="entry name" value="Bulb-type_lectin_dom"/>
</dbReference>
<evidence type="ECO:0000256" key="6">
    <source>
        <dbReference type="ARBA" id="ARBA00022801"/>
    </source>
</evidence>
<dbReference type="Gene3D" id="3.20.20.190">
    <property type="entry name" value="Phosphatidylinositol (PI) phosphodiesterase"/>
    <property type="match status" value="1"/>
</dbReference>
<proteinExistence type="inferred from homology"/>
<protein>
    <recommendedName>
        <fullName evidence="4">1-phosphatidylinositol phosphodiesterase</fullName>
        <ecNumber evidence="3">4.6.1.13</ecNumber>
    </recommendedName>
    <alternativeName>
        <fullName evidence="7">Phosphatidylinositol diacylglycerol-lyase</fullName>
    </alternativeName>
    <alternativeName>
        <fullName evidence="8">Phosphatidylinositol-specific phospholipase C</fullName>
    </alternativeName>
</protein>
<evidence type="ECO:0000256" key="5">
    <source>
        <dbReference type="ARBA" id="ARBA00022729"/>
    </source>
</evidence>
<evidence type="ECO:0000256" key="9">
    <source>
        <dbReference type="RuleBase" id="RU361188"/>
    </source>
</evidence>
<keyword evidence="5" id="KW-0732">Signal</keyword>
<dbReference type="InterPro" id="IPR017946">
    <property type="entry name" value="PLC-like_Pdiesterase_TIM-brl"/>
</dbReference>
<dbReference type="Proteomes" id="UP000053244">
    <property type="component" value="Unassembled WGS sequence"/>
</dbReference>
<dbReference type="Pfam" id="PF00388">
    <property type="entry name" value="PI-PLC-X"/>
    <property type="match status" value="1"/>
</dbReference>
<dbReference type="RefSeq" id="WP_067703811.1">
    <property type="nucleotide sequence ID" value="NZ_LLZH01000315.1"/>
</dbReference>
<dbReference type="SUPFAM" id="SSF51445">
    <property type="entry name" value="(Trans)glycosidases"/>
    <property type="match status" value="1"/>
</dbReference>
<dbReference type="Pfam" id="PF02055">
    <property type="entry name" value="Glyco_hydro_30"/>
    <property type="match status" value="1"/>
</dbReference>
<dbReference type="InterPro" id="IPR013780">
    <property type="entry name" value="Glyco_hydro_b"/>
</dbReference>
<dbReference type="PANTHER" id="PTHR11069:SF23">
    <property type="entry name" value="LYSOSOMAL ACID GLUCOSYLCERAMIDASE"/>
    <property type="match status" value="1"/>
</dbReference>
<dbReference type="PANTHER" id="PTHR11069">
    <property type="entry name" value="GLUCOSYLCERAMIDASE"/>
    <property type="match status" value="1"/>
</dbReference>
<gene>
    <name evidence="11" type="ORF">ADL15_41070</name>
</gene>
<keyword evidence="6 9" id="KW-0378">Hydrolase</keyword>
<evidence type="ECO:0000313" key="12">
    <source>
        <dbReference type="Proteomes" id="UP000053244"/>
    </source>
</evidence>
<name>A0A117MMD1_9ACTN</name>
<evidence type="ECO:0000256" key="3">
    <source>
        <dbReference type="ARBA" id="ARBA00012581"/>
    </source>
</evidence>
<dbReference type="SMART" id="SM00148">
    <property type="entry name" value="PLCXc"/>
    <property type="match status" value="1"/>
</dbReference>
<feature type="domain" description="Bulb-type lectin" evidence="10">
    <location>
        <begin position="901"/>
        <end position="1028"/>
    </location>
</feature>
<evidence type="ECO:0000256" key="1">
    <source>
        <dbReference type="ARBA" id="ARBA00001316"/>
    </source>
</evidence>
<dbReference type="GO" id="GO:0008081">
    <property type="term" value="F:phosphoric diester hydrolase activity"/>
    <property type="evidence" value="ECO:0007669"/>
    <property type="project" value="InterPro"/>
</dbReference>
<dbReference type="InterPro" id="IPR001139">
    <property type="entry name" value="Glyco_hydro_30"/>
</dbReference>
<evidence type="ECO:0000256" key="2">
    <source>
        <dbReference type="ARBA" id="ARBA00005382"/>
    </source>
</evidence>
<dbReference type="InterPro" id="IPR036426">
    <property type="entry name" value="Bulb-type_lectin_dom_sf"/>
</dbReference>
<dbReference type="GO" id="GO:0004436">
    <property type="term" value="F:phosphatidylinositol diacylglycerol-lyase activity"/>
    <property type="evidence" value="ECO:0007669"/>
    <property type="project" value="UniProtKB-EC"/>
</dbReference>
<dbReference type="InterPro" id="IPR033453">
    <property type="entry name" value="Glyco_hydro_30_TIM-barrel"/>
</dbReference>
<dbReference type="GO" id="GO:0004348">
    <property type="term" value="F:glucosylceramidase activity"/>
    <property type="evidence" value="ECO:0007669"/>
    <property type="project" value="InterPro"/>
</dbReference>